<organism evidence="1 2">
    <name type="scientific">Salix dunnii</name>
    <dbReference type="NCBI Taxonomy" id="1413687"/>
    <lineage>
        <taxon>Eukaryota</taxon>
        <taxon>Viridiplantae</taxon>
        <taxon>Streptophyta</taxon>
        <taxon>Embryophyta</taxon>
        <taxon>Tracheophyta</taxon>
        <taxon>Spermatophyta</taxon>
        <taxon>Magnoliopsida</taxon>
        <taxon>eudicotyledons</taxon>
        <taxon>Gunneridae</taxon>
        <taxon>Pentapetalae</taxon>
        <taxon>rosids</taxon>
        <taxon>fabids</taxon>
        <taxon>Malpighiales</taxon>
        <taxon>Salicaceae</taxon>
        <taxon>Saliceae</taxon>
        <taxon>Salix</taxon>
    </lineage>
</organism>
<reference evidence="1 2" key="1">
    <citation type="submission" date="2020-10" db="EMBL/GenBank/DDBJ databases">
        <title>Plant Genome Project.</title>
        <authorList>
            <person name="Zhang R.-G."/>
        </authorList>
    </citation>
    <scope>NUCLEOTIDE SEQUENCE [LARGE SCALE GENOMIC DNA]</scope>
    <source>
        <strain evidence="1">FAFU-HL-1</strain>
        <tissue evidence="1">Leaf</tissue>
    </source>
</reference>
<gene>
    <name evidence="1" type="ORF">SADUNF_Sadunf18G0072500</name>
</gene>
<dbReference type="Proteomes" id="UP000657918">
    <property type="component" value="Unassembled WGS sequence"/>
</dbReference>
<evidence type="ECO:0000313" key="1">
    <source>
        <dbReference type="EMBL" id="KAF9662613.1"/>
    </source>
</evidence>
<keyword evidence="2" id="KW-1185">Reference proteome</keyword>
<dbReference type="EMBL" id="JADGMS010000018">
    <property type="protein sequence ID" value="KAF9662613.1"/>
    <property type="molecule type" value="Genomic_DNA"/>
</dbReference>
<name>A0A835J4V0_9ROSI</name>
<proteinExistence type="predicted"/>
<dbReference type="AlphaFoldDB" id="A0A835J4V0"/>
<accession>A0A835J4V0</accession>
<sequence length="163" mass="17973">MDAKDLQDKDSFSVWRGMLYGSKALTHGIRWRIGSKDDILFWIDNWLSCDNGVWDITCLLPCLPNNIVKLINGIYASFNGSGVDKWIWLYKSYYGITSLCKVNADGSGINVTGLSGAAASDALATRSYNLGLGLYVYEESPNFLKDVLVTDVMGVVRSRSVGL</sequence>
<comment type="caution">
    <text evidence="1">The sequence shown here is derived from an EMBL/GenBank/DDBJ whole genome shotgun (WGS) entry which is preliminary data.</text>
</comment>
<protein>
    <submittedName>
        <fullName evidence="1">Uncharacterized protein</fullName>
    </submittedName>
</protein>
<evidence type="ECO:0000313" key="2">
    <source>
        <dbReference type="Proteomes" id="UP000657918"/>
    </source>
</evidence>